<dbReference type="Gene3D" id="3.40.50.720">
    <property type="entry name" value="NAD(P)-binding Rossmann-like Domain"/>
    <property type="match status" value="1"/>
</dbReference>
<feature type="signal peptide" evidence="2">
    <location>
        <begin position="1"/>
        <end position="28"/>
    </location>
</feature>
<feature type="compositionally biased region" description="Polar residues" evidence="1">
    <location>
        <begin position="61"/>
        <end position="70"/>
    </location>
</feature>
<reference evidence="3" key="1">
    <citation type="submission" date="2023-06" db="EMBL/GenBank/DDBJ databases">
        <title>Genome-scale phylogeny and comparative genomics of the fungal order Sordariales.</title>
        <authorList>
            <consortium name="Lawrence Berkeley National Laboratory"/>
            <person name="Hensen N."/>
            <person name="Bonometti L."/>
            <person name="Westerberg I."/>
            <person name="Brannstrom I.O."/>
            <person name="Guillou S."/>
            <person name="Cros-Aarteil S."/>
            <person name="Calhoun S."/>
            <person name="Haridas S."/>
            <person name="Kuo A."/>
            <person name="Mondo S."/>
            <person name="Pangilinan J."/>
            <person name="Riley R."/>
            <person name="Labutti K."/>
            <person name="Andreopoulos B."/>
            <person name="Lipzen A."/>
            <person name="Chen C."/>
            <person name="Yanf M."/>
            <person name="Daum C."/>
            <person name="Ng V."/>
            <person name="Clum A."/>
            <person name="Steindorff A."/>
            <person name="Ohm R."/>
            <person name="Martin F."/>
            <person name="Silar P."/>
            <person name="Natvig D."/>
            <person name="Lalanne C."/>
            <person name="Gautier V."/>
            <person name="Ament-Velasquez S.L."/>
            <person name="Kruys A."/>
            <person name="Hutchinson M.I."/>
            <person name="Powell A.J."/>
            <person name="Barry K."/>
            <person name="Miller A.N."/>
            <person name="Grigoriev I.V."/>
            <person name="Debuchy R."/>
            <person name="Gladieux P."/>
            <person name="Thoren M.H."/>
            <person name="Johannesson H."/>
        </authorList>
    </citation>
    <scope>NUCLEOTIDE SEQUENCE</scope>
    <source>
        <strain evidence="3">8032-3</strain>
    </source>
</reference>
<gene>
    <name evidence="3" type="ORF">QBC33DRAFT_623008</name>
</gene>
<dbReference type="GeneID" id="85316055"/>
<dbReference type="EMBL" id="MU839028">
    <property type="protein sequence ID" value="KAK1763408.1"/>
    <property type="molecule type" value="Genomic_DNA"/>
</dbReference>
<dbReference type="RefSeq" id="XP_060279621.1">
    <property type="nucleotide sequence ID" value="XM_060432868.1"/>
</dbReference>
<evidence type="ECO:0000313" key="3">
    <source>
        <dbReference type="EMBL" id="KAK1763408.1"/>
    </source>
</evidence>
<organism evidence="3 4">
    <name type="scientific">Phialemonium atrogriseum</name>
    <dbReference type="NCBI Taxonomy" id="1093897"/>
    <lineage>
        <taxon>Eukaryota</taxon>
        <taxon>Fungi</taxon>
        <taxon>Dikarya</taxon>
        <taxon>Ascomycota</taxon>
        <taxon>Pezizomycotina</taxon>
        <taxon>Sordariomycetes</taxon>
        <taxon>Sordariomycetidae</taxon>
        <taxon>Cephalothecales</taxon>
        <taxon>Cephalothecaceae</taxon>
        <taxon>Phialemonium</taxon>
    </lineage>
</organism>
<sequence>MQMSTNHVGHYLLINLLLPALLVAGSEAGGARVVIVTSSGYLIPPFRFDDWNYSDGKEQGTRTGYGQATSRLRPGQDGQHPIFFRLDWAAQRPRRHVGGRPSGRNTGKGFEFEEICGS</sequence>
<evidence type="ECO:0000256" key="2">
    <source>
        <dbReference type="SAM" id="SignalP"/>
    </source>
</evidence>
<evidence type="ECO:0000313" key="4">
    <source>
        <dbReference type="Proteomes" id="UP001244011"/>
    </source>
</evidence>
<dbReference type="AlphaFoldDB" id="A0AAJ0FHH8"/>
<keyword evidence="2" id="KW-0732">Signal</keyword>
<evidence type="ECO:0000256" key="1">
    <source>
        <dbReference type="SAM" id="MobiDB-lite"/>
    </source>
</evidence>
<proteinExistence type="predicted"/>
<feature type="chain" id="PRO_5042478001" evidence="2">
    <location>
        <begin position="29"/>
        <end position="118"/>
    </location>
</feature>
<feature type="region of interest" description="Disordered" evidence="1">
    <location>
        <begin position="55"/>
        <end position="79"/>
    </location>
</feature>
<dbReference type="SUPFAM" id="SSF51735">
    <property type="entry name" value="NAD(P)-binding Rossmann-fold domains"/>
    <property type="match status" value="1"/>
</dbReference>
<keyword evidence="4" id="KW-1185">Reference proteome</keyword>
<name>A0AAJ0FHH8_9PEZI</name>
<comment type="caution">
    <text evidence="3">The sequence shown here is derived from an EMBL/GenBank/DDBJ whole genome shotgun (WGS) entry which is preliminary data.</text>
</comment>
<dbReference type="InterPro" id="IPR036291">
    <property type="entry name" value="NAD(P)-bd_dom_sf"/>
</dbReference>
<protein>
    <submittedName>
        <fullName evidence="3">Uncharacterized protein</fullName>
    </submittedName>
</protein>
<dbReference type="Proteomes" id="UP001244011">
    <property type="component" value="Unassembled WGS sequence"/>
</dbReference>
<accession>A0AAJ0FHH8</accession>